<dbReference type="Gene3D" id="1.10.287.130">
    <property type="match status" value="1"/>
</dbReference>
<evidence type="ECO:0000256" key="3">
    <source>
        <dbReference type="ARBA" id="ARBA00022553"/>
    </source>
</evidence>
<dbReference type="GO" id="GO:0000155">
    <property type="term" value="F:phosphorelay sensor kinase activity"/>
    <property type="evidence" value="ECO:0007669"/>
    <property type="project" value="InterPro"/>
</dbReference>
<dbReference type="SMART" id="SM00387">
    <property type="entry name" value="HATPase_c"/>
    <property type="match status" value="1"/>
</dbReference>
<accession>A0AAX1UP29</accession>
<evidence type="ECO:0000256" key="4">
    <source>
        <dbReference type="ARBA" id="ARBA00022679"/>
    </source>
</evidence>
<evidence type="ECO:0000313" key="9">
    <source>
        <dbReference type="EMBL" id="RHZ96519.1"/>
    </source>
</evidence>
<protein>
    <recommendedName>
        <fullName evidence="2">histidine kinase</fullName>
        <ecNumber evidence="2">2.7.13.3</ecNumber>
    </recommendedName>
</protein>
<organism evidence="9 10">
    <name type="scientific">Cereibacter sphaeroides</name>
    <name type="common">Rhodobacter sphaeroides</name>
    <dbReference type="NCBI Taxonomy" id="1063"/>
    <lineage>
        <taxon>Bacteria</taxon>
        <taxon>Pseudomonadati</taxon>
        <taxon>Pseudomonadota</taxon>
        <taxon>Alphaproteobacteria</taxon>
        <taxon>Rhodobacterales</taxon>
        <taxon>Paracoccaceae</taxon>
        <taxon>Cereibacter</taxon>
    </lineage>
</organism>
<evidence type="ECO:0000313" key="10">
    <source>
        <dbReference type="Proteomes" id="UP000266305"/>
    </source>
</evidence>
<dbReference type="Gene3D" id="3.30.565.10">
    <property type="entry name" value="Histidine kinase-like ATPase, C-terminal domain"/>
    <property type="match status" value="1"/>
</dbReference>
<keyword evidence="6" id="KW-0175">Coiled coil</keyword>
<keyword evidence="4" id="KW-0808">Transferase</keyword>
<dbReference type="EMBL" id="QWGP01000005">
    <property type="protein sequence ID" value="RHZ96519.1"/>
    <property type="molecule type" value="Genomic_DNA"/>
</dbReference>
<gene>
    <name evidence="9" type="ORF">D1114_07375</name>
</gene>
<keyword evidence="5" id="KW-0418">Kinase</keyword>
<dbReference type="Pfam" id="PF02518">
    <property type="entry name" value="HATPase_c"/>
    <property type="match status" value="1"/>
</dbReference>
<dbReference type="CDD" id="cd19410">
    <property type="entry name" value="HK9-like_sensor"/>
    <property type="match status" value="1"/>
</dbReference>
<dbReference type="InterPro" id="IPR005467">
    <property type="entry name" value="His_kinase_dom"/>
</dbReference>
<feature type="coiled-coil region" evidence="6">
    <location>
        <begin position="203"/>
        <end position="230"/>
    </location>
</feature>
<dbReference type="AlphaFoldDB" id="A0AAX1UP29"/>
<dbReference type="PANTHER" id="PTHR42878">
    <property type="entry name" value="TWO-COMPONENT HISTIDINE KINASE"/>
    <property type="match status" value="1"/>
</dbReference>
<dbReference type="CDD" id="cd00082">
    <property type="entry name" value="HisKA"/>
    <property type="match status" value="1"/>
</dbReference>
<dbReference type="SUPFAM" id="SSF47384">
    <property type="entry name" value="Homodimeric domain of signal transducing histidine kinase"/>
    <property type="match status" value="1"/>
</dbReference>
<evidence type="ECO:0000256" key="1">
    <source>
        <dbReference type="ARBA" id="ARBA00000085"/>
    </source>
</evidence>
<dbReference type="InterPro" id="IPR007891">
    <property type="entry name" value="CHASE3"/>
</dbReference>
<keyword evidence="7" id="KW-0812">Transmembrane</keyword>
<keyword evidence="7" id="KW-1133">Transmembrane helix</keyword>
<comment type="caution">
    <text evidence="9">The sequence shown here is derived from an EMBL/GenBank/DDBJ whole genome shotgun (WGS) entry which is preliminary data.</text>
</comment>
<evidence type="ECO:0000256" key="6">
    <source>
        <dbReference type="SAM" id="Coils"/>
    </source>
</evidence>
<keyword evidence="3" id="KW-0597">Phosphoprotein</keyword>
<dbReference type="RefSeq" id="WP_011841232.1">
    <property type="nucleotide sequence ID" value="NZ_CM125964.1"/>
</dbReference>
<dbReference type="InterPro" id="IPR003661">
    <property type="entry name" value="HisK_dim/P_dom"/>
</dbReference>
<keyword evidence="7" id="KW-0472">Membrane</keyword>
<dbReference type="SUPFAM" id="SSF55874">
    <property type="entry name" value="ATPase domain of HSP90 chaperone/DNA topoisomerase II/histidine kinase"/>
    <property type="match status" value="1"/>
</dbReference>
<evidence type="ECO:0000256" key="5">
    <source>
        <dbReference type="ARBA" id="ARBA00022777"/>
    </source>
</evidence>
<evidence type="ECO:0000259" key="8">
    <source>
        <dbReference type="PROSITE" id="PS50109"/>
    </source>
</evidence>
<evidence type="ECO:0000256" key="2">
    <source>
        <dbReference type="ARBA" id="ARBA00012438"/>
    </source>
</evidence>
<dbReference type="Pfam" id="PF00512">
    <property type="entry name" value="HisKA"/>
    <property type="match status" value="1"/>
</dbReference>
<dbReference type="EC" id="2.7.13.3" evidence="2"/>
<proteinExistence type="predicted"/>
<dbReference type="InterPro" id="IPR036890">
    <property type="entry name" value="HATPase_C_sf"/>
</dbReference>
<evidence type="ECO:0000256" key="7">
    <source>
        <dbReference type="SAM" id="Phobius"/>
    </source>
</evidence>
<dbReference type="InterPro" id="IPR036097">
    <property type="entry name" value="HisK_dim/P_sf"/>
</dbReference>
<name>A0AAX1UP29_CERSP</name>
<dbReference type="Proteomes" id="UP000266305">
    <property type="component" value="Unassembled WGS sequence"/>
</dbReference>
<feature type="domain" description="Histidine kinase" evidence="8">
    <location>
        <begin position="248"/>
        <end position="485"/>
    </location>
</feature>
<dbReference type="InterPro" id="IPR003594">
    <property type="entry name" value="HATPase_dom"/>
</dbReference>
<dbReference type="PANTHER" id="PTHR42878:SF15">
    <property type="entry name" value="BACTERIOPHYTOCHROME"/>
    <property type="match status" value="1"/>
</dbReference>
<dbReference type="Pfam" id="PF05227">
    <property type="entry name" value="CHASE3"/>
    <property type="match status" value="1"/>
</dbReference>
<comment type="catalytic activity">
    <reaction evidence="1">
        <text>ATP + protein L-histidine = ADP + protein N-phospho-L-histidine.</text>
        <dbReference type="EC" id="2.7.13.3"/>
    </reaction>
</comment>
<dbReference type="PROSITE" id="PS50109">
    <property type="entry name" value="HIS_KIN"/>
    <property type="match status" value="1"/>
</dbReference>
<dbReference type="GO" id="GO:0007234">
    <property type="term" value="P:osmosensory signaling via phosphorelay pathway"/>
    <property type="evidence" value="ECO:0007669"/>
    <property type="project" value="TreeGrafter"/>
</dbReference>
<dbReference type="InterPro" id="IPR050351">
    <property type="entry name" value="BphY/WalK/GraS-like"/>
</dbReference>
<reference evidence="9 10" key="1">
    <citation type="submission" date="2018-08" db="EMBL/GenBank/DDBJ databases">
        <title>Draft genome sequence of Rhodobacter sphaeroides FY.</title>
        <authorList>
            <person name="Rayyan A."/>
            <person name="Meyer T.E."/>
            <person name="Kyndt J.A."/>
        </authorList>
    </citation>
    <scope>NUCLEOTIDE SEQUENCE [LARGE SCALE GENOMIC DNA]</scope>
    <source>
        <strain evidence="9 10">FY</strain>
    </source>
</reference>
<sequence length="494" mass="54167">MTIRIGRDTTTWLFLLGAVLIALLAASATYISIRADRTFQAIVEERATRRHAADLLSALQDIEIGQRGYLITLDPTFLEPYEAALARIQPELTALESNETSAGIVGGEELSGLVRRRLEIAAETITQAQAGAVEAGRAIVARGEGRAAMDRIRELLTETIDRSDARNVQAIDVQHRLNQRLQLLSAVGGVAALLLIGAAVLVLRRQIAALRRAEEDMRRLNATLEERVEQRTVDLIAANQEVQRFAYIVTHDLRAPLVNIMGFTSELEAALKPLQAYVLADGAPVSESDIRDARTAAAEDLPEALEFIRSSTRKMDGLINAILKISRDGRRELRPVPVDLEALVRQSLDSVQHQIAETGGEADLSLKVSRIVSDRLSLEQALGNLLDNAVKYSKPGRPLKLSVTVRPEGRRMVAIEVTDNGRGIRAEDHGRVFDLFRRSGTQDKPGEGIGLAHVRTLMRNIGGEITLRSVEGEGATFTLHVPTDLRRVLDEVKA</sequence>
<dbReference type="GO" id="GO:0030295">
    <property type="term" value="F:protein kinase activator activity"/>
    <property type="evidence" value="ECO:0007669"/>
    <property type="project" value="TreeGrafter"/>
</dbReference>
<dbReference type="InterPro" id="IPR004358">
    <property type="entry name" value="Sig_transdc_His_kin-like_C"/>
</dbReference>
<dbReference type="PRINTS" id="PR00344">
    <property type="entry name" value="BCTRLSENSOR"/>
</dbReference>
<dbReference type="GO" id="GO:0000156">
    <property type="term" value="F:phosphorelay response regulator activity"/>
    <property type="evidence" value="ECO:0007669"/>
    <property type="project" value="TreeGrafter"/>
</dbReference>
<dbReference type="SMART" id="SM00388">
    <property type="entry name" value="HisKA"/>
    <property type="match status" value="1"/>
</dbReference>
<feature type="transmembrane region" description="Helical" evidence="7">
    <location>
        <begin position="183"/>
        <end position="203"/>
    </location>
</feature>